<name>A0A6J5UCN4_PRUAR</name>
<sequence length="127" mass="13819">MAAPMVEFVFPAGSSGSGKDGVCIGEKRARTHEMCDDGGSDGEDSSLHVPTLLMSFKHKVFGVSGMAEDNLVIGDGDCVVMNGNIPSIKFSESIKECLYRPWRTSVTIKLMGRPLTYNFLCARLLQR</sequence>
<gene>
    <name evidence="1" type="ORF">CURHAP_LOCUS20424</name>
</gene>
<organism evidence="1 2">
    <name type="scientific">Prunus armeniaca</name>
    <name type="common">Apricot</name>
    <name type="synonym">Armeniaca vulgaris</name>
    <dbReference type="NCBI Taxonomy" id="36596"/>
    <lineage>
        <taxon>Eukaryota</taxon>
        <taxon>Viridiplantae</taxon>
        <taxon>Streptophyta</taxon>
        <taxon>Embryophyta</taxon>
        <taxon>Tracheophyta</taxon>
        <taxon>Spermatophyta</taxon>
        <taxon>Magnoliopsida</taxon>
        <taxon>eudicotyledons</taxon>
        <taxon>Gunneridae</taxon>
        <taxon>Pentapetalae</taxon>
        <taxon>rosids</taxon>
        <taxon>fabids</taxon>
        <taxon>Rosales</taxon>
        <taxon>Rosaceae</taxon>
        <taxon>Amygdaloideae</taxon>
        <taxon>Amygdaleae</taxon>
        <taxon>Prunus</taxon>
    </lineage>
</organism>
<evidence type="ECO:0000313" key="2">
    <source>
        <dbReference type="Proteomes" id="UP000507222"/>
    </source>
</evidence>
<dbReference type="Proteomes" id="UP000507222">
    <property type="component" value="Unassembled WGS sequence"/>
</dbReference>
<evidence type="ECO:0000313" key="1">
    <source>
        <dbReference type="EMBL" id="CAB4273194.1"/>
    </source>
</evidence>
<protein>
    <submittedName>
        <fullName evidence="1">Uncharacterized protein</fullName>
    </submittedName>
</protein>
<reference evidence="1 2" key="1">
    <citation type="submission" date="2020-05" db="EMBL/GenBank/DDBJ databases">
        <authorList>
            <person name="Campoy J."/>
            <person name="Schneeberger K."/>
            <person name="Spophaly S."/>
        </authorList>
    </citation>
    <scope>NUCLEOTIDE SEQUENCE [LARGE SCALE GENOMIC DNA]</scope>
    <source>
        <strain evidence="1">PruArmRojPasFocal</strain>
    </source>
</reference>
<accession>A0A6J5UCN4</accession>
<dbReference type="EMBL" id="CAEKDK010000003">
    <property type="protein sequence ID" value="CAB4273194.1"/>
    <property type="molecule type" value="Genomic_DNA"/>
</dbReference>
<dbReference type="AlphaFoldDB" id="A0A6J5UCN4"/>
<proteinExistence type="predicted"/>